<name>A0A225VQW0_9STRA</name>
<dbReference type="Proteomes" id="UP000198211">
    <property type="component" value="Unassembled WGS sequence"/>
</dbReference>
<sequence length="58" mass="6603">MNRSRDSTDPKQPREIAPTSTVFQWLESFSRLSAIVLTNSKPTNRHSSCDMMGFIDSK</sequence>
<protein>
    <submittedName>
        <fullName evidence="1">Uncharacterized protein</fullName>
    </submittedName>
</protein>
<evidence type="ECO:0000313" key="2">
    <source>
        <dbReference type="Proteomes" id="UP000198211"/>
    </source>
</evidence>
<dbReference type="OrthoDB" id="10353696at2759"/>
<dbReference type="EMBL" id="NBNE01003387">
    <property type="protein sequence ID" value="OWZ07823.1"/>
    <property type="molecule type" value="Genomic_DNA"/>
</dbReference>
<proteinExistence type="predicted"/>
<organism evidence="1 2">
    <name type="scientific">Phytophthora megakarya</name>
    <dbReference type="NCBI Taxonomy" id="4795"/>
    <lineage>
        <taxon>Eukaryota</taxon>
        <taxon>Sar</taxon>
        <taxon>Stramenopiles</taxon>
        <taxon>Oomycota</taxon>
        <taxon>Peronosporomycetes</taxon>
        <taxon>Peronosporales</taxon>
        <taxon>Peronosporaceae</taxon>
        <taxon>Phytophthora</taxon>
    </lineage>
</organism>
<evidence type="ECO:0000313" key="1">
    <source>
        <dbReference type="EMBL" id="OWZ07823.1"/>
    </source>
</evidence>
<comment type="caution">
    <text evidence="1">The sequence shown here is derived from an EMBL/GenBank/DDBJ whole genome shotgun (WGS) entry which is preliminary data.</text>
</comment>
<dbReference type="AlphaFoldDB" id="A0A225VQW0"/>
<gene>
    <name evidence="1" type="ORF">PHMEG_00019736</name>
</gene>
<reference evidence="2" key="1">
    <citation type="submission" date="2017-03" db="EMBL/GenBank/DDBJ databases">
        <title>Phytopthora megakarya and P. palmivora, two closely related causual agents of cacao black pod achieved similar genome size and gene model numbers by different mechanisms.</title>
        <authorList>
            <person name="Ali S."/>
            <person name="Shao J."/>
            <person name="Larry D.J."/>
            <person name="Kronmiller B."/>
            <person name="Shen D."/>
            <person name="Strem M.D."/>
            <person name="Melnick R.L."/>
            <person name="Guiltinan M.J."/>
            <person name="Tyler B.M."/>
            <person name="Meinhardt L.W."/>
            <person name="Bailey B.A."/>
        </authorList>
    </citation>
    <scope>NUCLEOTIDE SEQUENCE [LARGE SCALE GENOMIC DNA]</scope>
    <source>
        <strain evidence="2">zdho120</strain>
    </source>
</reference>
<keyword evidence="2" id="KW-1185">Reference proteome</keyword>
<accession>A0A225VQW0</accession>